<dbReference type="InterPro" id="IPR017938">
    <property type="entry name" value="Riboflavin_synthase-like_b-brl"/>
</dbReference>
<dbReference type="InterPro" id="IPR039374">
    <property type="entry name" value="SIP_fam"/>
</dbReference>
<dbReference type="SUPFAM" id="SSF63380">
    <property type="entry name" value="Riboflavin synthase domain-like"/>
    <property type="match status" value="1"/>
</dbReference>
<evidence type="ECO:0000313" key="3">
    <source>
        <dbReference type="Proteomes" id="UP000239590"/>
    </source>
</evidence>
<protein>
    <submittedName>
        <fullName evidence="2">Siderophore-interacting protein</fullName>
    </submittedName>
</protein>
<keyword evidence="3" id="KW-1185">Reference proteome</keyword>
<feature type="domain" description="Siderophore-interacting FAD-binding" evidence="1">
    <location>
        <begin position="40"/>
        <end position="105"/>
    </location>
</feature>
<accession>A0A2S7IHF7</accession>
<dbReference type="RefSeq" id="WP_104715386.1">
    <property type="nucleotide sequence ID" value="NZ_PTRA01000005.1"/>
</dbReference>
<gene>
    <name evidence="2" type="ORF">C5O19_21220</name>
</gene>
<dbReference type="OrthoDB" id="649820at2"/>
<dbReference type="PANTHER" id="PTHR30157:SF0">
    <property type="entry name" value="NADPH-DEPENDENT FERRIC-CHELATE REDUCTASE"/>
    <property type="match status" value="1"/>
</dbReference>
<dbReference type="InterPro" id="IPR013113">
    <property type="entry name" value="SIP_FAD-bd"/>
</dbReference>
<dbReference type="Gene3D" id="2.40.30.10">
    <property type="entry name" value="Translation factors"/>
    <property type="match status" value="1"/>
</dbReference>
<dbReference type="Pfam" id="PF08021">
    <property type="entry name" value="FAD_binding_9"/>
    <property type="match status" value="1"/>
</dbReference>
<dbReference type="EMBL" id="PTRA01000005">
    <property type="protein sequence ID" value="PQA55067.1"/>
    <property type="molecule type" value="Genomic_DNA"/>
</dbReference>
<proteinExistence type="predicted"/>
<name>A0A2S7IHF7_9BACT</name>
<evidence type="ECO:0000259" key="1">
    <source>
        <dbReference type="Pfam" id="PF08021"/>
    </source>
</evidence>
<dbReference type="PANTHER" id="PTHR30157">
    <property type="entry name" value="FERRIC REDUCTASE, NADPH-DEPENDENT"/>
    <property type="match status" value="1"/>
</dbReference>
<comment type="caution">
    <text evidence="2">The sequence shown here is derived from an EMBL/GenBank/DDBJ whole genome shotgun (WGS) entry which is preliminary data.</text>
</comment>
<dbReference type="Proteomes" id="UP000239590">
    <property type="component" value="Unassembled WGS sequence"/>
</dbReference>
<organism evidence="2 3">
    <name type="scientific">Siphonobacter curvatus</name>
    <dbReference type="NCBI Taxonomy" id="2094562"/>
    <lineage>
        <taxon>Bacteria</taxon>
        <taxon>Pseudomonadati</taxon>
        <taxon>Bacteroidota</taxon>
        <taxon>Cytophagia</taxon>
        <taxon>Cytophagales</taxon>
        <taxon>Cytophagaceae</taxon>
        <taxon>Siphonobacter</taxon>
    </lineage>
</organism>
<sequence length="229" mass="25803">MANLLKKAASGLMERMLTPAQVVSVRAWQPSTLHEIVIHTPTVAMEKWESIKRFKCQVETLTYRDYTPAEWDVDTRQCTFYIETGHAGAGSRWARQLKAGDTILLGLAHAAPLPEKPGKILCLGDASALGHFLSLRQLTNREHYPMQGCVLLTDDYAFPASWQYPEFEFKVKSHGNGQAELEPWLQTQSLQVYTSIYIAGNIPLVQGLRKKLKTMPDVHAKIYALGFWS</sequence>
<evidence type="ECO:0000313" key="2">
    <source>
        <dbReference type="EMBL" id="PQA55067.1"/>
    </source>
</evidence>
<reference evidence="3" key="1">
    <citation type="submission" date="2018-02" db="EMBL/GenBank/DDBJ databases">
        <title>Genome sequencing of Solimonas sp. HR-BB.</title>
        <authorList>
            <person name="Lee Y."/>
            <person name="Jeon C.O."/>
        </authorList>
    </citation>
    <scope>NUCLEOTIDE SEQUENCE [LARGE SCALE GENOMIC DNA]</scope>
    <source>
        <strain evidence="3">HR-U</strain>
    </source>
</reference>
<dbReference type="AlphaFoldDB" id="A0A2S7IHF7"/>